<dbReference type="SMART" id="SM00589">
    <property type="entry name" value="PRY"/>
    <property type="match status" value="1"/>
</dbReference>
<organism evidence="2 3">
    <name type="scientific">Chiloscyllium punctatum</name>
    <name type="common">Brownbanded bambooshark</name>
    <name type="synonym">Hemiscyllium punctatum</name>
    <dbReference type="NCBI Taxonomy" id="137246"/>
    <lineage>
        <taxon>Eukaryota</taxon>
        <taxon>Metazoa</taxon>
        <taxon>Chordata</taxon>
        <taxon>Craniata</taxon>
        <taxon>Vertebrata</taxon>
        <taxon>Chondrichthyes</taxon>
        <taxon>Elasmobranchii</taxon>
        <taxon>Galeomorphii</taxon>
        <taxon>Galeoidea</taxon>
        <taxon>Orectolobiformes</taxon>
        <taxon>Hemiscylliidae</taxon>
        <taxon>Chiloscyllium</taxon>
    </lineage>
</organism>
<dbReference type="InterPro" id="IPR043136">
    <property type="entry name" value="B30.2/SPRY_sf"/>
</dbReference>
<protein>
    <recommendedName>
        <fullName evidence="1">B30.2/SPRY domain-containing protein</fullName>
    </recommendedName>
</protein>
<dbReference type="InterPro" id="IPR013320">
    <property type="entry name" value="ConA-like_dom_sf"/>
</dbReference>
<dbReference type="PRINTS" id="PR01407">
    <property type="entry name" value="BUTYPHLNCDUF"/>
</dbReference>
<feature type="domain" description="B30.2/SPRY" evidence="1">
    <location>
        <begin position="1"/>
        <end position="177"/>
    </location>
</feature>
<dbReference type="CDD" id="cd13733">
    <property type="entry name" value="SPRY_PRY_C-I_1"/>
    <property type="match status" value="1"/>
</dbReference>
<dbReference type="PANTHER" id="PTHR24103">
    <property type="entry name" value="E3 UBIQUITIN-PROTEIN LIGASE TRIM"/>
    <property type="match status" value="1"/>
</dbReference>
<dbReference type="SUPFAM" id="SSF49899">
    <property type="entry name" value="Concanavalin A-like lectins/glucanases"/>
    <property type="match status" value="1"/>
</dbReference>
<name>A0A401TB19_CHIPU</name>
<reference evidence="2 3" key="1">
    <citation type="journal article" date="2018" name="Nat. Ecol. Evol.">
        <title>Shark genomes provide insights into elasmobranch evolution and the origin of vertebrates.</title>
        <authorList>
            <person name="Hara Y"/>
            <person name="Yamaguchi K"/>
            <person name="Onimaru K"/>
            <person name="Kadota M"/>
            <person name="Koyanagi M"/>
            <person name="Keeley SD"/>
            <person name="Tatsumi K"/>
            <person name="Tanaka K"/>
            <person name="Motone F"/>
            <person name="Kageyama Y"/>
            <person name="Nozu R"/>
            <person name="Adachi N"/>
            <person name="Nishimura O"/>
            <person name="Nakagawa R"/>
            <person name="Tanegashima C"/>
            <person name="Kiyatake I"/>
            <person name="Matsumoto R"/>
            <person name="Murakumo K"/>
            <person name="Nishida K"/>
            <person name="Terakita A"/>
            <person name="Kuratani S"/>
            <person name="Sato K"/>
            <person name="Hyodo S Kuraku.S."/>
        </authorList>
    </citation>
    <scope>NUCLEOTIDE SEQUENCE [LARGE SCALE GENOMIC DNA]</scope>
</reference>
<dbReference type="PROSITE" id="PS50188">
    <property type="entry name" value="B302_SPRY"/>
    <property type="match status" value="1"/>
</dbReference>
<evidence type="ECO:0000313" key="2">
    <source>
        <dbReference type="EMBL" id="GCC39817.1"/>
    </source>
</evidence>
<dbReference type="FunFam" id="2.60.120.920:FF:000004">
    <property type="entry name" value="Butyrophilin subfamily 1 member A1"/>
    <property type="match status" value="1"/>
</dbReference>
<dbReference type="InterPro" id="IPR050143">
    <property type="entry name" value="TRIM/RBCC"/>
</dbReference>
<dbReference type="InterPro" id="IPR006574">
    <property type="entry name" value="PRY"/>
</dbReference>
<dbReference type="InterPro" id="IPR003877">
    <property type="entry name" value="SPRY_dom"/>
</dbReference>
<dbReference type="Gene3D" id="2.60.120.920">
    <property type="match status" value="1"/>
</dbReference>
<dbReference type="Pfam" id="PF13765">
    <property type="entry name" value="PRY"/>
    <property type="match status" value="1"/>
</dbReference>
<comment type="caution">
    <text evidence="2">The sequence shown here is derived from an EMBL/GenBank/DDBJ whole genome shotgun (WGS) entry which is preliminary data.</text>
</comment>
<gene>
    <name evidence="2" type="ORF">chiPu_0023570</name>
</gene>
<proteinExistence type="predicted"/>
<evidence type="ECO:0000313" key="3">
    <source>
        <dbReference type="Proteomes" id="UP000287033"/>
    </source>
</evidence>
<dbReference type="STRING" id="137246.A0A401TB19"/>
<keyword evidence="3" id="KW-1185">Reference proteome</keyword>
<dbReference type="EMBL" id="BEZZ01023228">
    <property type="protein sequence ID" value="GCC39817.1"/>
    <property type="molecule type" value="Genomic_DNA"/>
</dbReference>
<dbReference type="Proteomes" id="UP000287033">
    <property type="component" value="Unassembled WGS sequence"/>
</dbReference>
<dbReference type="OrthoDB" id="128536at2759"/>
<evidence type="ECO:0000259" key="1">
    <source>
        <dbReference type="PROSITE" id="PS50188"/>
    </source>
</evidence>
<dbReference type="InterPro" id="IPR001870">
    <property type="entry name" value="B30.2/SPRY"/>
</dbReference>
<dbReference type="Pfam" id="PF00622">
    <property type="entry name" value="SPRY"/>
    <property type="match status" value="1"/>
</dbReference>
<sequence length="180" mass="20262">MTFDPDTANPGLVLSKDHTMVKRRSRFKQLPESAKRFSFHAAVLGEAGFAWGRHYWELDVDGMAGWIVGVASEMASRHDDVPLTPANGFWTVRLWNGKVHAADGARDSAGSLCCSEGRPDRLGLYLDYGEGQLSFYSASDMSHLYTFFHRFQEKLYPFALPLPSLETAEAEILKLFHLYL</sequence>
<dbReference type="AlphaFoldDB" id="A0A401TB19"/>
<dbReference type="SMART" id="SM00449">
    <property type="entry name" value="SPRY"/>
    <property type="match status" value="1"/>
</dbReference>
<accession>A0A401TB19</accession>
<dbReference type="OMA" id="LWNGKVH"/>
<dbReference type="InterPro" id="IPR003879">
    <property type="entry name" value="Butyrophylin_SPRY"/>
</dbReference>